<evidence type="ECO:0000256" key="1">
    <source>
        <dbReference type="ARBA" id="ARBA00005384"/>
    </source>
</evidence>
<dbReference type="GO" id="GO:0003700">
    <property type="term" value="F:DNA-binding transcription factor activity"/>
    <property type="evidence" value="ECO:0007669"/>
    <property type="project" value="InterPro"/>
</dbReference>
<reference evidence="7 8" key="1">
    <citation type="submission" date="2016-10" db="EMBL/GenBank/DDBJ databases">
        <authorList>
            <person name="de Groot N.N."/>
        </authorList>
    </citation>
    <scope>NUCLEOTIDE SEQUENCE [LARGE SCALE GENOMIC DNA]</scope>
    <source>
        <strain evidence="7 8">DSM 26656</strain>
    </source>
</reference>
<dbReference type="GO" id="GO:0030170">
    <property type="term" value="F:pyridoxal phosphate binding"/>
    <property type="evidence" value="ECO:0007669"/>
    <property type="project" value="InterPro"/>
</dbReference>
<protein>
    <submittedName>
        <fullName evidence="7">Transcriptional regulator, GntR family</fullName>
    </submittedName>
</protein>
<dbReference type="SUPFAM" id="SSF46785">
    <property type="entry name" value="Winged helix' DNA-binding domain"/>
    <property type="match status" value="1"/>
</dbReference>
<dbReference type="InterPro" id="IPR036390">
    <property type="entry name" value="WH_DNA-bd_sf"/>
</dbReference>
<name>A0A1H5ZTP6_9HYPH</name>
<dbReference type="CDD" id="cd07377">
    <property type="entry name" value="WHTH_GntR"/>
    <property type="match status" value="1"/>
</dbReference>
<organism evidence="7 8">
    <name type="scientific">Bosea lathyri</name>
    <dbReference type="NCBI Taxonomy" id="1036778"/>
    <lineage>
        <taxon>Bacteria</taxon>
        <taxon>Pseudomonadati</taxon>
        <taxon>Pseudomonadota</taxon>
        <taxon>Alphaproteobacteria</taxon>
        <taxon>Hyphomicrobiales</taxon>
        <taxon>Boseaceae</taxon>
        <taxon>Bosea</taxon>
    </lineage>
</organism>
<dbReference type="InterPro" id="IPR015421">
    <property type="entry name" value="PyrdxlP-dep_Trfase_major"/>
</dbReference>
<evidence type="ECO:0000313" key="7">
    <source>
        <dbReference type="EMBL" id="SEG39903.1"/>
    </source>
</evidence>
<dbReference type="CDD" id="cd00609">
    <property type="entry name" value="AAT_like"/>
    <property type="match status" value="1"/>
</dbReference>
<keyword evidence="5" id="KW-0804">Transcription</keyword>
<dbReference type="InterPro" id="IPR004839">
    <property type="entry name" value="Aminotransferase_I/II_large"/>
</dbReference>
<keyword evidence="3" id="KW-0805">Transcription regulation</keyword>
<keyword evidence="8" id="KW-1185">Reference proteome</keyword>
<dbReference type="Gene3D" id="1.10.10.10">
    <property type="entry name" value="Winged helix-like DNA-binding domain superfamily/Winged helix DNA-binding domain"/>
    <property type="match status" value="1"/>
</dbReference>
<gene>
    <name evidence="7" type="ORF">SAMN04488115_10525</name>
</gene>
<dbReference type="SUPFAM" id="SSF53383">
    <property type="entry name" value="PLP-dependent transferases"/>
    <property type="match status" value="1"/>
</dbReference>
<dbReference type="Pfam" id="PF00155">
    <property type="entry name" value="Aminotran_1_2"/>
    <property type="match status" value="1"/>
</dbReference>
<evidence type="ECO:0000256" key="5">
    <source>
        <dbReference type="ARBA" id="ARBA00023163"/>
    </source>
</evidence>
<dbReference type="PANTHER" id="PTHR46577">
    <property type="entry name" value="HTH-TYPE TRANSCRIPTIONAL REGULATORY PROTEIN GABR"/>
    <property type="match status" value="1"/>
</dbReference>
<dbReference type="EMBL" id="FNUY01000005">
    <property type="protein sequence ID" value="SEG39903.1"/>
    <property type="molecule type" value="Genomic_DNA"/>
</dbReference>
<dbReference type="RefSeq" id="WP_160115763.1">
    <property type="nucleotide sequence ID" value="NZ_FNUY01000005.1"/>
</dbReference>
<dbReference type="OrthoDB" id="9804020at2"/>
<dbReference type="InterPro" id="IPR036388">
    <property type="entry name" value="WH-like_DNA-bd_sf"/>
</dbReference>
<dbReference type="AlphaFoldDB" id="A0A1H5ZTP6"/>
<dbReference type="Proteomes" id="UP000236743">
    <property type="component" value="Unassembled WGS sequence"/>
</dbReference>
<sequence length="450" mass="48522">MWIPELEPSRPVYRAIAEAIAQDVARGRLATGDRLPAQRDLARALSLNLSSVTKAYRLAFELGLVNGETGRGTFVRAGDPARIPWPSGENSVSIDFASNFPMPVDPSDDVVQLCQDMARYEVGARLFDYAPRGAVNDDIASAALWLEGLGVPTRPDGILLTSGAINGVFACLLALAKPGETVLCEELTSPGLVSCARMMGLKLVGIPMDRDGMKVDAFERIASETGARVAVLNPTLHNPTLTDLSPKRRERLAALATRSGIMIVEDEVYAPLLGTPPQPLAALAPDAVCYVTSFSKAVLPGLRIGYISAPPAIAERLRNAIRVSTWMPSPMLASLASRWVRDGTARRLIGKRRAAGLQRINVARRILGSHELASRDDGLHVWLTLPQPWRGDEFATYAGARGLTVMPSQDLAANSTSGIQALRLSLGAEPSLERLEQGLSRIDRILRGRE</sequence>
<evidence type="ECO:0000259" key="6">
    <source>
        <dbReference type="PROSITE" id="PS50949"/>
    </source>
</evidence>
<dbReference type="SMART" id="SM00345">
    <property type="entry name" value="HTH_GNTR"/>
    <property type="match status" value="1"/>
</dbReference>
<dbReference type="PANTHER" id="PTHR46577:SF1">
    <property type="entry name" value="HTH-TYPE TRANSCRIPTIONAL REGULATORY PROTEIN GABR"/>
    <property type="match status" value="1"/>
</dbReference>
<feature type="domain" description="HTH gntR-type" evidence="6">
    <location>
        <begin position="10"/>
        <end position="78"/>
    </location>
</feature>
<evidence type="ECO:0000313" key="8">
    <source>
        <dbReference type="Proteomes" id="UP000236743"/>
    </source>
</evidence>
<comment type="similarity">
    <text evidence="1">In the C-terminal section; belongs to the class-I pyridoxal-phosphate-dependent aminotransferase family.</text>
</comment>
<accession>A0A1H5ZTP6</accession>
<dbReference type="InterPro" id="IPR051446">
    <property type="entry name" value="HTH_trans_reg/aminotransferase"/>
</dbReference>
<dbReference type="Pfam" id="PF00392">
    <property type="entry name" value="GntR"/>
    <property type="match status" value="1"/>
</dbReference>
<evidence type="ECO:0000256" key="4">
    <source>
        <dbReference type="ARBA" id="ARBA00023125"/>
    </source>
</evidence>
<evidence type="ECO:0000256" key="2">
    <source>
        <dbReference type="ARBA" id="ARBA00022898"/>
    </source>
</evidence>
<dbReference type="InterPro" id="IPR000524">
    <property type="entry name" value="Tscrpt_reg_HTH_GntR"/>
</dbReference>
<proteinExistence type="inferred from homology"/>
<keyword evidence="4" id="KW-0238">DNA-binding</keyword>
<dbReference type="PROSITE" id="PS50949">
    <property type="entry name" value="HTH_GNTR"/>
    <property type="match status" value="1"/>
</dbReference>
<dbReference type="Gene3D" id="3.40.640.10">
    <property type="entry name" value="Type I PLP-dependent aspartate aminotransferase-like (Major domain)"/>
    <property type="match status" value="1"/>
</dbReference>
<evidence type="ECO:0000256" key="3">
    <source>
        <dbReference type="ARBA" id="ARBA00023015"/>
    </source>
</evidence>
<dbReference type="InterPro" id="IPR015424">
    <property type="entry name" value="PyrdxlP-dep_Trfase"/>
</dbReference>
<keyword evidence="2" id="KW-0663">Pyridoxal phosphate</keyword>
<dbReference type="GO" id="GO:0003677">
    <property type="term" value="F:DNA binding"/>
    <property type="evidence" value="ECO:0007669"/>
    <property type="project" value="UniProtKB-KW"/>
</dbReference>